<feature type="region of interest" description="Disordered" evidence="1">
    <location>
        <begin position="1"/>
        <end position="21"/>
    </location>
</feature>
<accession>A0A146FMI0</accession>
<reference evidence="2 3" key="1">
    <citation type="journal article" date="2016" name="DNA Res.">
        <title>Genome sequence of Aspergillus luchuensis NBRC 4314.</title>
        <authorList>
            <person name="Yamada O."/>
            <person name="Machida M."/>
            <person name="Hosoyama A."/>
            <person name="Goto M."/>
            <person name="Takahashi T."/>
            <person name="Futagami T."/>
            <person name="Yamagata Y."/>
            <person name="Takeuchi M."/>
            <person name="Kobayashi T."/>
            <person name="Koike H."/>
            <person name="Abe K."/>
            <person name="Asai K."/>
            <person name="Arita M."/>
            <person name="Fujita N."/>
            <person name="Fukuda K."/>
            <person name="Higa K."/>
            <person name="Horikawa H."/>
            <person name="Ishikawa T."/>
            <person name="Jinno K."/>
            <person name="Kato Y."/>
            <person name="Kirimura K."/>
            <person name="Mizutani O."/>
            <person name="Nakasone K."/>
            <person name="Sano M."/>
            <person name="Shiraishi Y."/>
            <person name="Tsukahara M."/>
            <person name="Gomi K."/>
        </authorList>
    </citation>
    <scope>NUCLEOTIDE SEQUENCE [LARGE SCALE GENOMIC DNA]</scope>
    <source>
        <strain evidence="2 3">RIB 2604</strain>
    </source>
</reference>
<dbReference type="Proteomes" id="UP000075230">
    <property type="component" value="Unassembled WGS sequence"/>
</dbReference>
<comment type="caution">
    <text evidence="2">The sequence shown here is derived from an EMBL/GenBank/DDBJ whole genome shotgun (WGS) entry which is preliminary data.</text>
</comment>
<protein>
    <submittedName>
        <fullName evidence="2">Uncharacterized protein</fullName>
    </submittedName>
</protein>
<organism evidence="2 3">
    <name type="scientific">Aspergillus kawachii</name>
    <name type="common">White koji mold</name>
    <name type="synonym">Aspergillus awamori var. kawachi</name>
    <dbReference type="NCBI Taxonomy" id="1069201"/>
    <lineage>
        <taxon>Eukaryota</taxon>
        <taxon>Fungi</taxon>
        <taxon>Dikarya</taxon>
        <taxon>Ascomycota</taxon>
        <taxon>Pezizomycotina</taxon>
        <taxon>Eurotiomycetes</taxon>
        <taxon>Eurotiomycetidae</taxon>
        <taxon>Eurotiales</taxon>
        <taxon>Aspergillaceae</taxon>
        <taxon>Aspergillus</taxon>
        <taxon>Aspergillus subgen. Circumdati</taxon>
    </lineage>
</organism>
<evidence type="ECO:0000313" key="2">
    <source>
        <dbReference type="EMBL" id="GAT26878.1"/>
    </source>
</evidence>
<sequence length="166" mass="18213">MFYKNGQCGVQSNQTQEDKLHPTDHYSPTMGITAGDAQELFVSPGWMRARGLAGENRSFGRITSQISCLQCLLQPPEWLIQWQSMLPPACINPCSSVALTPSFALMLCCSRSAATAMRPPRKTLSPRSPDDLLPLSIWADAYTACSPVALVLSCYLAPQSSRQFLD</sequence>
<dbReference type="AlphaFoldDB" id="A0A146FMI0"/>
<proteinExistence type="predicted"/>
<reference evidence="3" key="2">
    <citation type="submission" date="2016-02" db="EMBL/GenBank/DDBJ databases">
        <title>Genome sequencing of Aspergillus luchuensis NBRC 4314.</title>
        <authorList>
            <person name="Yamada O."/>
        </authorList>
    </citation>
    <scope>NUCLEOTIDE SEQUENCE [LARGE SCALE GENOMIC DNA]</scope>
    <source>
        <strain evidence="3">RIB 2604</strain>
    </source>
</reference>
<evidence type="ECO:0000256" key="1">
    <source>
        <dbReference type="SAM" id="MobiDB-lite"/>
    </source>
</evidence>
<evidence type="ECO:0000313" key="3">
    <source>
        <dbReference type="Proteomes" id="UP000075230"/>
    </source>
</evidence>
<gene>
    <name evidence="2" type="ORF">RIB2604_02105610</name>
</gene>
<name>A0A146FMI0_ASPKA</name>
<dbReference type="EMBL" id="BCWF01000021">
    <property type="protein sequence ID" value="GAT26878.1"/>
    <property type="molecule type" value="Genomic_DNA"/>
</dbReference>